<dbReference type="GO" id="GO:0019752">
    <property type="term" value="P:carboxylic acid metabolic process"/>
    <property type="evidence" value="ECO:0007669"/>
    <property type="project" value="InterPro"/>
</dbReference>
<evidence type="ECO:0000313" key="3">
    <source>
        <dbReference type="EMBL" id="HIU38133.1"/>
    </source>
</evidence>
<dbReference type="GO" id="GO:0061504">
    <property type="term" value="P:cyclic threonylcarbamoyladenosine biosynthetic process"/>
    <property type="evidence" value="ECO:0007669"/>
    <property type="project" value="TreeGrafter"/>
</dbReference>
<gene>
    <name evidence="3" type="ORF">IAD18_00505</name>
</gene>
<dbReference type="Proteomes" id="UP000824076">
    <property type="component" value="Unassembled WGS sequence"/>
</dbReference>
<dbReference type="PANTHER" id="PTHR43267:SF1">
    <property type="entry name" value="TRNA THREONYLCARBAMOYLADENOSINE DEHYDRATASE"/>
    <property type="match status" value="1"/>
</dbReference>
<feature type="transmembrane region" description="Helical" evidence="1">
    <location>
        <begin position="217"/>
        <end position="236"/>
    </location>
</feature>
<accession>A0A9D1IJE3</accession>
<dbReference type="PRINTS" id="PR00086">
    <property type="entry name" value="LLDHDRGNASE"/>
</dbReference>
<reference evidence="3" key="1">
    <citation type="submission" date="2020-10" db="EMBL/GenBank/DDBJ databases">
        <authorList>
            <person name="Gilroy R."/>
        </authorList>
    </citation>
    <scope>NUCLEOTIDE SEQUENCE</scope>
    <source>
        <strain evidence="3">17073</strain>
    </source>
</reference>
<name>A0A9D1IJE3_9BACT</name>
<evidence type="ECO:0000313" key="4">
    <source>
        <dbReference type="Proteomes" id="UP000824076"/>
    </source>
</evidence>
<dbReference type="GO" id="GO:0008641">
    <property type="term" value="F:ubiquitin-like modifier activating enzyme activity"/>
    <property type="evidence" value="ECO:0007669"/>
    <property type="project" value="InterPro"/>
</dbReference>
<evidence type="ECO:0000259" key="2">
    <source>
        <dbReference type="Pfam" id="PF00899"/>
    </source>
</evidence>
<dbReference type="InterPro" id="IPR001557">
    <property type="entry name" value="L-lactate/malate_DH"/>
</dbReference>
<evidence type="ECO:0000256" key="1">
    <source>
        <dbReference type="SAM" id="Phobius"/>
    </source>
</evidence>
<keyword evidence="1" id="KW-0812">Transmembrane</keyword>
<dbReference type="GO" id="GO:0061503">
    <property type="term" value="F:tRNA threonylcarbamoyladenosine dehydratase"/>
    <property type="evidence" value="ECO:0007669"/>
    <property type="project" value="TreeGrafter"/>
</dbReference>
<dbReference type="SUPFAM" id="SSF69572">
    <property type="entry name" value="Activating enzymes of the ubiquitin-like proteins"/>
    <property type="match status" value="1"/>
</dbReference>
<dbReference type="EMBL" id="DVMS01000014">
    <property type="protein sequence ID" value="HIU38133.1"/>
    <property type="molecule type" value="Genomic_DNA"/>
</dbReference>
<comment type="caution">
    <text evidence="3">The sequence shown here is derived from an EMBL/GenBank/DDBJ whole genome shotgun (WGS) entry which is preliminary data.</text>
</comment>
<dbReference type="Pfam" id="PF00899">
    <property type="entry name" value="ThiF"/>
    <property type="match status" value="1"/>
</dbReference>
<dbReference type="InterPro" id="IPR035985">
    <property type="entry name" value="Ubiquitin-activating_enz"/>
</dbReference>
<feature type="domain" description="THIF-type NAD/FAD binding fold" evidence="2">
    <location>
        <begin position="13"/>
        <end position="229"/>
    </location>
</feature>
<reference evidence="3" key="2">
    <citation type="journal article" date="2021" name="PeerJ">
        <title>Extensive microbial diversity within the chicken gut microbiome revealed by metagenomics and culture.</title>
        <authorList>
            <person name="Gilroy R."/>
            <person name="Ravi A."/>
            <person name="Getino M."/>
            <person name="Pursley I."/>
            <person name="Horton D.L."/>
            <person name="Alikhan N.F."/>
            <person name="Baker D."/>
            <person name="Gharbi K."/>
            <person name="Hall N."/>
            <person name="Watson M."/>
            <person name="Adriaenssens E.M."/>
            <person name="Foster-Nyarko E."/>
            <person name="Jarju S."/>
            <person name="Secka A."/>
            <person name="Antonio M."/>
            <person name="Oren A."/>
            <person name="Chaudhuri R.R."/>
            <person name="La Ragione R."/>
            <person name="Hildebrand F."/>
            <person name="Pallen M.J."/>
        </authorList>
    </citation>
    <scope>NUCLEOTIDE SEQUENCE</scope>
    <source>
        <strain evidence="3">17073</strain>
    </source>
</reference>
<protein>
    <submittedName>
        <fullName evidence="3">tRNA threonylcarbamoyladenosine dehydratase</fullName>
    </submittedName>
</protein>
<dbReference type="InterPro" id="IPR045886">
    <property type="entry name" value="ThiF/MoeB/HesA"/>
</dbReference>
<keyword evidence="1" id="KW-0472">Membrane</keyword>
<dbReference type="PANTHER" id="PTHR43267">
    <property type="entry name" value="TRNA THREONYLCARBAMOYLADENOSINE DEHYDRATASE"/>
    <property type="match status" value="1"/>
</dbReference>
<dbReference type="Gene3D" id="3.40.50.720">
    <property type="entry name" value="NAD(P)-binding Rossmann-like Domain"/>
    <property type="match status" value="1"/>
</dbReference>
<dbReference type="GO" id="GO:0016616">
    <property type="term" value="F:oxidoreductase activity, acting on the CH-OH group of donors, NAD or NADP as acceptor"/>
    <property type="evidence" value="ECO:0007669"/>
    <property type="project" value="InterPro"/>
</dbReference>
<sequence length="242" mass="26568">MTGHNYFERAELLFGAEAMQKLQETRVAIFGIGGVGSWCAESLVRTGIGHLTLVDYDCVCESNVNRQAMATAATVGQPKTTALKTHLQEINPNVDITEMPMRYSEETESSFDLNSYDYVVDAIDNIADKALLIRRTCEARAVLLSSMGAALKSDPTKIAVAEFWKVKGCPLAAALRRRFKKANLFPAKKFKCVYSEEQPIGRTATGDASRLRVNGSIVHVTAIFGFTLAGLLVNDVRRESLI</sequence>
<dbReference type="AlphaFoldDB" id="A0A9D1IJE3"/>
<organism evidence="3 4">
    <name type="scientific">Candidatus Limisoma intestinavium</name>
    <dbReference type="NCBI Taxonomy" id="2840856"/>
    <lineage>
        <taxon>Bacteria</taxon>
        <taxon>Pseudomonadati</taxon>
        <taxon>Bacteroidota</taxon>
        <taxon>Bacteroidia</taxon>
        <taxon>Bacteroidales</taxon>
        <taxon>Candidatus Limisoma</taxon>
    </lineage>
</organism>
<dbReference type="InterPro" id="IPR000594">
    <property type="entry name" value="ThiF_NAD_FAD-bd"/>
</dbReference>
<proteinExistence type="predicted"/>
<dbReference type="CDD" id="cd00755">
    <property type="entry name" value="YgdL_like"/>
    <property type="match status" value="1"/>
</dbReference>
<keyword evidence="1" id="KW-1133">Transmembrane helix</keyword>